<dbReference type="EMBL" id="HBUF01202069">
    <property type="protein sequence ID" value="CAG6662238.1"/>
    <property type="molecule type" value="Transcribed_RNA"/>
</dbReference>
<dbReference type="EMBL" id="HBUF01368863">
    <property type="protein sequence ID" value="CAG6725054.1"/>
    <property type="molecule type" value="Transcribed_RNA"/>
</dbReference>
<organism evidence="1">
    <name type="scientific">Cacopsylla melanoneura</name>
    <dbReference type="NCBI Taxonomy" id="428564"/>
    <lineage>
        <taxon>Eukaryota</taxon>
        <taxon>Metazoa</taxon>
        <taxon>Ecdysozoa</taxon>
        <taxon>Arthropoda</taxon>
        <taxon>Hexapoda</taxon>
        <taxon>Insecta</taxon>
        <taxon>Pterygota</taxon>
        <taxon>Neoptera</taxon>
        <taxon>Paraneoptera</taxon>
        <taxon>Hemiptera</taxon>
        <taxon>Sternorrhyncha</taxon>
        <taxon>Psylloidea</taxon>
        <taxon>Psyllidae</taxon>
        <taxon>Psyllinae</taxon>
        <taxon>Cacopsylla</taxon>
    </lineage>
</organism>
<reference evidence="1" key="1">
    <citation type="submission" date="2021-05" db="EMBL/GenBank/DDBJ databases">
        <authorList>
            <person name="Alioto T."/>
            <person name="Alioto T."/>
            <person name="Gomez Garrido J."/>
        </authorList>
    </citation>
    <scope>NUCLEOTIDE SEQUENCE</scope>
</reference>
<accession>A0A8D9DPD4</accession>
<dbReference type="EMBL" id="HBUF01368864">
    <property type="protein sequence ID" value="CAG6725056.1"/>
    <property type="molecule type" value="Transcribed_RNA"/>
</dbReference>
<evidence type="ECO:0000313" key="1">
    <source>
        <dbReference type="EMBL" id="CAG6725054.1"/>
    </source>
</evidence>
<protein>
    <submittedName>
        <fullName evidence="1">Uncharacterized protein</fullName>
    </submittedName>
</protein>
<name>A0A8D9DPD4_9HEMI</name>
<proteinExistence type="predicted"/>
<dbReference type="EMBL" id="HBUF01202070">
    <property type="protein sequence ID" value="CAG6662240.1"/>
    <property type="molecule type" value="Transcribed_RNA"/>
</dbReference>
<dbReference type="AlphaFoldDB" id="A0A8D9DPD4"/>
<sequence>MALLVSSSCSRVQAFPLITRVSPLINTLLPLSFSAREYCARLLRVSLASGLRSSVIRISLTLSLCFNRIISFFTIGEIRITLMGPSAFQPPFPSLNIPFTQKRFISGSRNFRISTTLDLAFP</sequence>